<accession>A0A9X2NH51</accession>
<feature type="domain" description="Thoeris protein ThsB TIR-like" evidence="1">
    <location>
        <begin position="4"/>
        <end position="98"/>
    </location>
</feature>
<gene>
    <name evidence="2" type="ORF">M8542_38000</name>
</gene>
<name>A0A9X2NH51_9PSEU</name>
<evidence type="ECO:0000313" key="2">
    <source>
        <dbReference type="EMBL" id="MCR6488639.1"/>
    </source>
</evidence>
<dbReference type="Pfam" id="PF08937">
    <property type="entry name" value="ThsB_TIR"/>
    <property type="match status" value="1"/>
</dbReference>
<sequence length="159" mass="18126">MAVFYSFHYEHDVMRVQQVRNMGVLDGQPLLNAQKWEEVRRAGKAAIEQWIDKQMAYKEAVVVLVGAETADRPWVQYEIEKAWADKKPLVGIRIHGLANLQGQTDRPGVNPFTKIRTDPWTTLDQLVPLQDPAGANSSAVYQSIQANLKTWVDNAVRRR</sequence>
<evidence type="ECO:0000259" key="1">
    <source>
        <dbReference type="Pfam" id="PF08937"/>
    </source>
</evidence>
<protein>
    <submittedName>
        <fullName evidence="2">TIR domain-containing protein</fullName>
    </submittedName>
</protein>
<dbReference type="Proteomes" id="UP001144096">
    <property type="component" value="Unassembled WGS sequence"/>
</dbReference>
<organism evidence="2 3">
    <name type="scientific">Amycolatopsis iheyensis</name>
    <dbReference type="NCBI Taxonomy" id="2945988"/>
    <lineage>
        <taxon>Bacteria</taxon>
        <taxon>Bacillati</taxon>
        <taxon>Actinomycetota</taxon>
        <taxon>Actinomycetes</taxon>
        <taxon>Pseudonocardiales</taxon>
        <taxon>Pseudonocardiaceae</taxon>
        <taxon>Amycolatopsis</taxon>
    </lineage>
</organism>
<proteinExistence type="predicted"/>
<evidence type="ECO:0000313" key="3">
    <source>
        <dbReference type="Proteomes" id="UP001144096"/>
    </source>
</evidence>
<dbReference type="AlphaFoldDB" id="A0A9X2NH51"/>
<dbReference type="Gene3D" id="3.40.50.9200">
    <property type="entry name" value="Hypothetical protein MTH538"/>
    <property type="match status" value="1"/>
</dbReference>
<dbReference type="SUPFAM" id="SSF52206">
    <property type="entry name" value="Hypothetical protein MTH538"/>
    <property type="match status" value="1"/>
</dbReference>
<comment type="caution">
    <text evidence="2">The sequence shown here is derived from an EMBL/GenBank/DDBJ whole genome shotgun (WGS) entry which is preliminary data.</text>
</comment>
<keyword evidence="3" id="KW-1185">Reference proteome</keyword>
<dbReference type="RefSeq" id="WP_257925188.1">
    <property type="nucleotide sequence ID" value="NZ_JAMXQV010000026.1"/>
</dbReference>
<dbReference type="InterPro" id="IPR036490">
    <property type="entry name" value="ThsB_TIR-like_sf"/>
</dbReference>
<dbReference type="EMBL" id="JAMXQV010000026">
    <property type="protein sequence ID" value="MCR6488639.1"/>
    <property type="molecule type" value="Genomic_DNA"/>
</dbReference>
<dbReference type="InterPro" id="IPR015032">
    <property type="entry name" value="ThsB__TIR-like_domain"/>
</dbReference>
<reference evidence="2" key="1">
    <citation type="submission" date="2022-06" db="EMBL/GenBank/DDBJ databases">
        <title>Amycolatopsis iheyaensis sp. nov., a new species of the genus Amycolatopsis isolated from soil in Iheya island, Japan.</title>
        <authorList>
            <person name="Ngamcharungchit C."/>
            <person name="Kanto H."/>
            <person name="Take A."/>
            <person name="Intra B."/>
            <person name="Matsumoto A."/>
            <person name="Panbangred W."/>
            <person name="Inahashi Y."/>
        </authorList>
    </citation>
    <scope>NUCLEOTIDE SEQUENCE</scope>
    <source>
        <strain evidence="2">OK19-0408</strain>
    </source>
</reference>